<dbReference type="RefSeq" id="XP_041185399.1">
    <property type="nucleotide sequence ID" value="XM_041332082.1"/>
</dbReference>
<evidence type="ECO:0000259" key="6">
    <source>
        <dbReference type="PROSITE" id="PS51192"/>
    </source>
</evidence>
<feature type="non-terminal residue" evidence="7">
    <location>
        <position position="1"/>
    </location>
</feature>
<name>A0A9P7IWN1_9AGAM</name>
<protein>
    <recommendedName>
        <fullName evidence="5">DNA 3'-5' helicase</fullName>
        <ecNumber evidence="5">5.6.2.4</ecNumber>
    </recommendedName>
</protein>
<comment type="catalytic activity">
    <reaction evidence="4">
        <text>Couples ATP hydrolysis with the unwinding of duplex DNA by translocating in the 3'-5' direction.</text>
        <dbReference type="EC" id="5.6.2.4"/>
    </reaction>
</comment>
<dbReference type="OrthoDB" id="2691459at2759"/>
<sequence>IILLSPEQLESSGFRTVMDNKAFATRLCIMVVDEAHLIDLWGLSIRPSYKKIGWMRSRARRHIPMFAVTATLQKKKNRDRST</sequence>
<dbReference type="InterPro" id="IPR027417">
    <property type="entry name" value="P-loop_NTPase"/>
</dbReference>
<dbReference type="SUPFAM" id="SSF52540">
    <property type="entry name" value="P-loop containing nucleoside triphosphate hydrolases"/>
    <property type="match status" value="1"/>
</dbReference>
<keyword evidence="8" id="KW-1185">Reference proteome</keyword>
<evidence type="ECO:0000256" key="5">
    <source>
        <dbReference type="ARBA" id="ARBA00034808"/>
    </source>
</evidence>
<evidence type="ECO:0000256" key="4">
    <source>
        <dbReference type="ARBA" id="ARBA00034617"/>
    </source>
</evidence>
<gene>
    <name evidence="7" type="ORF">BJ212DRAFT_1290217</name>
</gene>
<dbReference type="PROSITE" id="PS51192">
    <property type="entry name" value="HELICASE_ATP_BIND_1"/>
    <property type="match status" value="1"/>
</dbReference>
<evidence type="ECO:0000313" key="8">
    <source>
        <dbReference type="Proteomes" id="UP000807769"/>
    </source>
</evidence>
<dbReference type="PANTHER" id="PTHR13710">
    <property type="entry name" value="DNA HELICASE RECQ FAMILY MEMBER"/>
    <property type="match status" value="1"/>
</dbReference>
<dbReference type="GO" id="GO:0000724">
    <property type="term" value="P:double-strand break repair via homologous recombination"/>
    <property type="evidence" value="ECO:0007669"/>
    <property type="project" value="TreeGrafter"/>
</dbReference>
<comment type="caution">
    <text evidence="7">The sequence shown here is derived from an EMBL/GenBank/DDBJ whole genome shotgun (WGS) entry which is preliminary data.</text>
</comment>
<reference evidence="7" key="1">
    <citation type="journal article" date="2020" name="New Phytol.">
        <title>Comparative genomics reveals dynamic genome evolution in host specialist ectomycorrhizal fungi.</title>
        <authorList>
            <person name="Lofgren L.A."/>
            <person name="Nguyen N.H."/>
            <person name="Vilgalys R."/>
            <person name="Ruytinx J."/>
            <person name="Liao H.L."/>
            <person name="Branco S."/>
            <person name="Kuo A."/>
            <person name="LaButti K."/>
            <person name="Lipzen A."/>
            <person name="Andreopoulos W."/>
            <person name="Pangilinan J."/>
            <person name="Riley R."/>
            <person name="Hundley H."/>
            <person name="Na H."/>
            <person name="Barry K."/>
            <person name="Grigoriev I.V."/>
            <person name="Stajich J.E."/>
            <person name="Kennedy P.G."/>
        </authorList>
    </citation>
    <scope>NUCLEOTIDE SEQUENCE</scope>
    <source>
        <strain evidence="7">MN1</strain>
    </source>
</reference>
<dbReference type="GO" id="GO:0009378">
    <property type="term" value="F:four-way junction helicase activity"/>
    <property type="evidence" value="ECO:0007669"/>
    <property type="project" value="TreeGrafter"/>
</dbReference>
<organism evidence="7 8">
    <name type="scientific">Suillus subaureus</name>
    <dbReference type="NCBI Taxonomy" id="48587"/>
    <lineage>
        <taxon>Eukaryota</taxon>
        <taxon>Fungi</taxon>
        <taxon>Dikarya</taxon>
        <taxon>Basidiomycota</taxon>
        <taxon>Agaricomycotina</taxon>
        <taxon>Agaricomycetes</taxon>
        <taxon>Agaricomycetidae</taxon>
        <taxon>Boletales</taxon>
        <taxon>Suillineae</taxon>
        <taxon>Suillaceae</taxon>
        <taxon>Suillus</taxon>
    </lineage>
</organism>
<evidence type="ECO:0000313" key="7">
    <source>
        <dbReference type="EMBL" id="KAG1796847.1"/>
    </source>
</evidence>
<proteinExistence type="inferred from homology"/>
<dbReference type="PANTHER" id="PTHR13710:SF105">
    <property type="entry name" value="ATP-DEPENDENT DNA HELICASE Q1"/>
    <property type="match status" value="1"/>
</dbReference>
<keyword evidence="3" id="KW-0413">Isomerase</keyword>
<evidence type="ECO:0000256" key="2">
    <source>
        <dbReference type="ARBA" id="ARBA00023125"/>
    </source>
</evidence>
<evidence type="ECO:0000256" key="3">
    <source>
        <dbReference type="ARBA" id="ARBA00023235"/>
    </source>
</evidence>
<feature type="domain" description="Helicase ATP-binding" evidence="6">
    <location>
        <begin position="1"/>
        <end position="82"/>
    </location>
</feature>
<dbReference type="Proteomes" id="UP000807769">
    <property type="component" value="Unassembled WGS sequence"/>
</dbReference>
<dbReference type="AlphaFoldDB" id="A0A9P7IWN1"/>
<dbReference type="EC" id="5.6.2.4" evidence="5"/>
<dbReference type="InterPro" id="IPR014001">
    <property type="entry name" value="Helicase_ATP-bd"/>
</dbReference>
<dbReference type="GO" id="GO:0005737">
    <property type="term" value="C:cytoplasm"/>
    <property type="evidence" value="ECO:0007669"/>
    <property type="project" value="TreeGrafter"/>
</dbReference>
<dbReference type="EMBL" id="JABBWG010000242">
    <property type="protein sequence ID" value="KAG1796847.1"/>
    <property type="molecule type" value="Genomic_DNA"/>
</dbReference>
<comment type="similarity">
    <text evidence="1">Belongs to the helicase family. RecQ subfamily.</text>
</comment>
<dbReference type="GO" id="GO:0005694">
    <property type="term" value="C:chromosome"/>
    <property type="evidence" value="ECO:0007669"/>
    <property type="project" value="TreeGrafter"/>
</dbReference>
<dbReference type="GO" id="GO:0043138">
    <property type="term" value="F:3'-5' DNA helicase activity"/>
    <property type="evidence" value="ECO:0007669"/>
    <property type="project" value="UniProtKB-EC"/>
</dbReference>
<dbReference type="GO" id="GO:0003677">
    <property type="term" value="F:DNA binding"/>
    <property type="evidence" value="ECO:0007669"/>
    <property type="project" value="UniProtKB-KW"/>
</dbReference>
<dbReference type="Gene3D" id="3.40.50.300">
    <property type="entry name" value="P-loop containing nucleotide triphosphate hydrolases"/>
    <property type="match status" value="1"/>
</dbReference>
<evidence type="ECO:0000256" key="1">
    <source>
        <dbReference type="ARBA" id="ARBA00005446"/>
    </source>
</evidence>
<keyword evidence="2" id="KW-0238">DNA-binding</keyword>
<dbReference type="GeneID" id="64626099"/>
<accession>A0A9P7IWN1</accession>